<comment type="caution">
    <text evidence="3">The sequence shown here is derived from an EMBL/GenBank/DDBJ whole genome shotgun (WGS) entry which is preliminary data.</text>
</comment>
<proteinExistence type="predicted"/>
<dbReference type="SUPFAM" id="SSF56112">
    <property type="entry name" value="Protein kinase-like (PK-like)"/>
    <property type="match status" value="1"/>
</dbReference>
<keyword evidence="2" id="KW-1133">Transmembrane helix</keyword>
<dbReference type="GeneID" id="85361035"/>
<evidence type="ECO:0000256" key="1">
    <source>
        <dbReference type="SAM" id="MobiDB-lite"/>
    </source>
</evidence>
<sequence length="781" mass="87564">MSGDSNIGAWIQFARLTVAAGEMAPFPYIKGVAGCIATILEVIEVRTVNRCCMILSGGLVSWQEQRGPSGLGREHWNDNTNHQGNLLKRMVIRVRLVFAGVCVELQAYLECLIAELNTTRHNLKSKSIMRFLKTKKISSVIDGYKQRVNNIKADYLVLVTTDSRLAMSEMQNAVTQATETAQSCITSTVKSQGHYIRGEIRSLGDIQREHAAQICEKLQDLKGYYKGQVRELFPGDIYIGKLVSPWCDSSLGYEDRYGTVENSSTAKIIRVYQHSPGNEEAILKRFDNDADTLIRTKHPNIAQVFGICRSPNFPAIVFHGITQIPFRDYERNLTAKQFVPFYIQLFYELESVSEYLSTHYTFLTPGFWAGRGHIHLNEHGQVVVVAMVSEWYFTGGFVMRIFDKPGNRVRLRRLSTEPLPSHVNRWSLSLTLRKDNLCNVYDAIKRIILSKPFQSFHPQNQPYAPGSVLTSRGETLVGRVQTRLDEWNVHWTTSANDHTILLLPSTNNGSITVPLPYAGTLPFDASICSRSFNGALNSWIAQASQLQSCVCSRGPVDDDELLLIDTMFTLCVGLEERYDPFRLYNTFMAEDHHTLSLSISAPSVDYQTNKVSWPVFAWFYDAGSEMSLVEVEEVFGVKVFKEKTSWTPPVSKTVLTTIPELNANYGFDPARGGADVCKYFGWPFVEILDVSTGDWMPLHGTVPESTSVISDDGYRTLSEKTASSPSNALEEGHVGEASAETEVAPALQTRSLKSGRGSWVFIVMFIIISIILLSFVVQTYM</sequence>
<feature type="region of interest" description="Disordered" evidence="1">
    <location>
        <begin position="718"/>
        <end position="741"/>
    </location>
</feature>
<keyword evidence="2" id="KW-0812">Transmembrane</keyword>
<gene>
    <name evidence="3" type="ORF">EV420DRAFT_1643336</name>
</gene>
<organism evidence="3 4">
    <name type="scientific">Armillaria tabescens</name>
    <name type="common">Ringless honey mushroom</name>
    <name type="synonym">Agaricus tabescens</name>
    <dbReference type="NCBI Taxonomy" id="1929756"/>
    <lineage>
        <taxon>Eukaryota</taxon>
        <taxon>Fungi</taxon>
        <taxon>Dikarya</taxon>
        <taxon>Basidiomycota</taxon>
        <taxon>Agaricomycotina</taxon>
        <taxon>Agaricomycetes</taxon>
        <taxon>Agaricomycetidae</taxon>
        <taxon>Agaricales</taxon>
        <taxon>Marasmiineae</taxon>
        <taxon>Physalacriaceae</taxon>
        <taxon>Desarmillaria</taxon>
    </lineage>
</organism>
<evidence type="ECO:0000313" key="4">
    <source>
        <dbReference type="Proteomes" id="UP001175211"/>
    </source>
</evidence>
<protein>
    <recommendedName>
        <fullName evidence="5">Protein kinase domain-containing protein</fullName>
    </recommendedName>
</protein>
<dbReference type="EMBL" id="JAUEPS010000019">
    <property type="protein sequence ID" value="KAK0457982.1"/>
    <property type="molecule type" value="Genomic_DNA"/>
</dbReference>
<evidence type="ECO:0000313" key="3">
    <source>
        <dbReference type="EMBL" id="KAK0457982.1"/>
    </source>
</evidence>
<keyword evidence="2" id="KW-0472">Membrane</keyword>
<dbReference type="RefSeq" id="XP_060330274.1">
    <property type="nucleotide sequence ID" value="XM_060477487.1"/>
</dbReference>
<accession>A0AA39N4W0</accession>
<evidence type="ECO:0000256" key="2">
    <source>
        <dbReference type="SAM" id="Phobius"/>
    </source>
</evidence>
<dbReference type="InterPro" id="IPR011009">
    <property type="entry name" value="Kinase-like_dom_sf"/>
</dbReference>
<dbReference type="AlphaFoldDB" id="A0AA39N4W0"/>
<keyword evidence="4" id="KW-1185">Reference proteome</keyword>
<dbReference type="Proteomes" id="UP001175211">
    <property type="component" value="Unassembled WGS sequence"/>
</dbReference>
<name>A0AA39N4W0_ARMTA</name>
<reference evidence="3" key="1">
    <citation type="submission" date="2023-06" db="EMBL/GenBank/DDBJ databases">
        <authorList>
            <consortium name="Lawrence Berkeley National Laboratory"/>
            <person name="Ahrendt S."/>
            <person name="Sahu N."/>
            <person name="Indic B."/>
            <person name="Wong-Bajracharya J."/>
            <person name="Merenyi Z."/>
            <person name="Ke H.-M."/>
            <person name="Monk M."/>
            <person name="Kocsube S."/>
            <person name="Drula E."/>
            <person name="Lipzen A."/>
            <person name="Balint B."/>
            <person name="Henrissat B."/>
            <person name="Andreopoulos B."/>
            <person name="Martin F.M."/>
            <person name="Harder C.B."/>
            <person name="Rigling D."/>
            <person name="Ford K.L."/>
            <person name="Foster G.D."/>
            <person name="Pangilinan J."/>
            <person name="Papanicolaou A."/>
            <person name="Barry K."/>
            <person name="LaButti K."/>
            <person name="Viragh M."/>
            <person name="Koriabine M."/>
            <person name="Yan M."/>
            <person name="Riley R."/>
            <person name="Champramary S."/>
            <person name="Plett K.L."/>
            <person name="Tsai I.J."/>
            <person name="Slot J."/>
            <person name="Sipos G."/>
            <person name="Plett J."/>
            <person name="Nagy L.G."/>
            <person name="Grigoriev I.V."/>
        </authorList>
    </citation>
    <scope>NUCLEOTIDE SEQUENCE</scope>
    <source>
        <strain evidence="3">CCBAS 213</strain>
    </source>
</reference>
<feature type="transmembrane region" description="Helical" evidence="2">
    <location>
        <begin position="759"/>
        <end position="780"/>
    </location>
</feature>
<evidence type="ECO:0008006" key="5">
    <source>
        <dbReference type="Google" id="ProtNLM"/>
    </source>
</evidence>